<evidence type="ECO:0000256" key="1">
    <source>
        <dbReference type="SAM" id="MobiDB-lite"/>
    </source>
</evidence>
<accession>A0ABU0MSE2</accession>
<gene>
    <name evidence="2" type="ORF">QO018_005305</name>
</gene>
<protein>
    <submittedName>
        <fullName evidence="2">Uncharacterized protein</fullName>
    </submittedName>
</protein>
<dbReference type="Proteomes" id="UP001244552">
    <property type="component" value="Unassembled WGS sequence"/>
</dbReference>
<reference evidence="2 3" key="1">
    <citation type="submission" date="2023-07" db="EMBL/GenBank/DDBJ databases">
        <title>Genomic Encyclopedia of Type Strains, Phase IV (KMG-IV): sequencing the most valuable type-strain genomes for metagenomic binning, comparative biology and taxonomic classification.</title>
        <authorList>
            <person name="Goeker M."/>
        </authorList>
    </citation>
    <scope>NUCLEOTIDE SEQUENCE [LARGE SCALE GENOMIC DNA]</scope>
    <source>
        <strain evidence="2 3">DSM 19922</strain>
    </source>
</reference>
<dbReference type="EMBL" id="JAUSVU010000026">
    <property type="protein sequence ID" value="MDQ0536409.1"/>
    <property type="molecule type" value="Genomic_DNA"/>
</dbReference>
<proteinExistence type="predicted"/>
<feature type="compositionally biased region" description="Acidic residues" evidence="1">
    <location>
        <begin position="42"/>
        <end position="51"/>
    </location>
</feature>
<organism evidence="2 3">
    <name type="scientific">Azospirillum picis</name>
    <dbReference type="NCBI Taxonomy" id="488438"/>
    <lineage>
        <taxon>Bacteria</taxon>
        <taxon>Pseudomonadati</taxon>
        <taxon>Pseudomonadota</taxon>
        <taxon>Alphaproteobacteria</taxon>
        <taxon>Rhodospirillales</taxon>
        <taxon>Azospirillaceae</taxon>
        <taxon>Azospirillum</taxon>
    </lineage>
</organism>
<comment type="caution">
    <text evidence="2">The sequence shown here is derived from an EMBL/GenBank/DDBJ whole genome shotgun (WGS) entry which is preliminary data.</text>
</comment>
<evidence type="ECO:0000313" key="2">
    <source>
        <dbReference type="EMBL" id="MDQ0536409.1"/>
    </source>
</evidence>
<evidence type="ECO:0000313" key="3">
    <source>
        <dbReference type="Proteomes" id="UP001244552"/>
    </source>
</evidence>
<keyword evidence="3" id="KW-1185">Reference proteome</keyword>
<name>A0ABU0MSE2_9PROT</name>
<dbReference type="RefSeq" id="WP_209987028.1">
    <property type="nucleotide sequence ID" value="NZ_JAGINO010000020.1"/>
</dbReference>
<sequence length="63" mass="6891">MRAFLATPKPCPPALLARWPRPMIEAAIDALLAELDARDGDPDLEPEEERGELDHLPNATTTA</sequence>
<feature type="region of interest" description="Disordered" evidence="1">
    <location>
        <begin position="37"/>
        <end position="63"/>
    </location>
</feature>